<feature type="non-terminal residue" evidence="1">
    <location>
        <position position="49"/>
    </location>
</feature>
<reference evidence="1" key="1">
    <citation type="submission" date="2022-06" db="EMBL/GenBank/DDBJ databases">
        <title>Uncovering the hologenomic basis of an extraordinary plant invasion.</title>
        <authorList>
            <person name="Bieker V.C."/>
            <person name="Martin M.D."/>
            <person name="Gilbert T."/>
            <person name="Hodgins K."/>
            <person name="Battlay P."/>
            <person name="Petersen B."/>
            <person name="Wilson J."/>
        </authorList>
    </citation>
    <scope>NUCLEOTIDE SEQUENCE</scope>
    <source>
        <strain evidence="1">AA19_3_7</strain>
        <tissue evidence="1">Leaf</tissue>
    </source>
</reference>
<proteinExistence type="predicted"/>
<accession>A0AAD5CCV0</accession>
<evidence type="ECO:0000313" key="1">
    <source>
        <dbReference type="EMBL" id="KAI7738096.1"/>
    </source>
</evidence>
<keyword evidence="2" id="KW-1185">Reference proteome</keyword>
<dbReference type="AlphaFoldDB" id="A0AAD5CCV0"/>
<evidence type="ECO:0000313" key="2">
    <source>
        <dbReference type="Proteomes" id="UP001206925"/>
    </source>
</evidence>
<protein>
    <submittedName>
        <fullName evidence="1">Uncharacterized protein</fullName>
    </submittedName>
</protein>
<gene>
    <name evidence="1" type="ORF">M8C21_013944</name>
</gene>
<organism evidence="1 2">
    <name type="scientific">Ambrosia artemisiifolia</name>
    <name type="common">Common ragweed</name>
    <dbReference type="NCBI Taxonomy" id="4212"/>
    <lineage>
        <taxon>Eukaryota</taxon>
        <taxon>Viridiplantae</taxon>
        <taxon>Streptophyta</taxon>
        <taxon>Embryophyta</taxon>
        <taxon>Tracheophyta</taxon>
        <taxon>Spermatophyta</taxon>
        <taxon>Magnoliopsida</taxon>
        <taxon>eudicotyledons</taxon>
        <taxon>Gunneridae</taxon>
        <taxon>Pentapetalae</taxon>
        <taxon>asterids</taxon>
        <taxon>campanulids</taxon>
        <taxon>Asterales</taxon>
        <taxon>Asteraceae</taxon>
        <taxon>Asteroideae</taxon>
        <taxon>Heliantheae alliance</taxon>
        <taxon>Heliantheae</taxon>
        <taxon>Ambrosia</taxon>
    </lineage>
</organism>
<comment type="caution">
    <text evidence="1">The sequence shown here is derived from an EMBL/GenBank/DDBJ whole genome shotgun (WGS) entry which is preliminary data.</text>
</comment>
<dbReference type="EMBL" id="JAMZMK010008874">
    <property type="protein sequence ID" value="KAI7738096.1"/>
    <property type="molecule type" value="Genomic_DNA"/>
</dbReference>
<sequence length="49" mass="5493">MIYTKTLSSFKITDNKVKNCGYVTLIQAWIMMLDKISCPVGLVLSVIVL</sequence>
<name>A0AAD5CCV0_AMBAR</name>
<dbReference type="Proteomes" id="UP001206925">
    <property type="component" value="Unassembled WGS sequence"/>
</dbReference>